<dbReference type="AlphaFoldDB" id="A0AAF5Q5X6"/>
<evidence type="ECO:0000313" key="3">
    <source>
        <dbReference type="WBParaSite" id="mrna-Wban_11081"/>
    </source>
</evidence>
<sequence>MFYGIVLVSCNVVFTLVYWSESLVEIPFFHMRNGLLVFGISILQALSPCYPALLLSVTTLNVIAASVVLFMAVALFTVEGFHWVIIEVALILTACASIDCVICTFFSTFDVVRKERYNIKSFLQFYLYCKQIANCIEMPTCQDRSDIQCTISFVGGANATIWKHASMFPSKSHKPAIF</sequence>
<feature type="transmembrane region" description="Helical" evidence="1">
    <location>
        <begin position="28"/>
        <end position="46"/>
    </location>
</feature>
<dbReference type="WBParaSite" id="mrna-Wban_11081">
    <property type="protein sequence ID" value="mrna-Wban_11081"/>
    <property type="gene ID" value="Wban_11081"/>
</dbReference>
<evidence type="ECO:0000256" key="1">
    <source>
        <dbReference type="SAM" id="Phobius"/>
    </source>
</evidence>
<accession>A0AAF5Q5X6</accession>
<evidence type="ECO:0000313" key="2">
    <source>
        <dbReference type="Proteomes" id="UP000093561"/>
    </source>
</evidence>
<reference evidence="2" key="2">
    <citation type="journal article" date="2016" name="Mol. Ecol.">
        <title>Population genomics of the filarial nematode parasite Wuchereria bancrofti from mosquitoes.</title>
        <authorList>
            <person name="Small S.T."/>
            <person name="Reimer L.J."/>
            <person name="Tisch D.J."/>
            <person name="King C.L."/>
            <person name="Christensen B.M."/>
            <person name="Siba P.M."/>
            <person name="Kazura J.W."/>
            <person name="Serre D."/>
            <person name="Zimmerman P.A."/>
        </authorList>
    </citation>
    <scope>NUCLEOTIDE SEQUENCE</scope>
    <source>
        <strain evidence="2">pt0022</strain>
    </source>
</reference>
<feature type="transmembrane region" description="Helical" evidence="1">
    <location>
        <begin position="83"/>
        <end position="106"/>
    </location>
</feature>
<reference evidence="2" key="1">
    <citation type="submission" date="2015-03" db="EMBL/GenBank/DDBJ databases">
        <title>Wuchereria bancrofti Genome Sequencing Papua New Guinea Strain.</title>
        <authorList>
            <person name="Small S.T."/>
            <person name="Serre D."/>
            <person name="Zimmerman P.A."/>
        </authorList>
    </citation>
    <scope>NUCLEOTIDE SEQUENCE [LARGE SCALE GENOMIC DNA]</scope>
    <source>
        <strain evidence="2">pt0022</strain>
    </source>
</reference>
<keyword evidence="1" id="KW-0812">Transmembrane</keyword>
<reference evidence="3" key="3">
    <citation type="submission" date="2024-02" db="UniProtKB">
        <authorList>
            <consortium name="WormBaseParasite"/>
        </authorList>
    </citation>
    <scope>IDENTIFICATION</scope>
    <source>
        <strain evidence="3">pt0022</strain>
    </source>
</reference>
<keyword evidence="1" id="KW-0472">Membrane</keyword>
<name>A0AAF5Q5X6_WUCBA</name>
<proteinExistence type="predicted"/>
<organism evidence="2 3">
    <name type="scientific">Wuchereria bancrofti</name>
    <dbReference type="NCBI Taxonomy" id="6293"/>
    <lineage>
        <taxon>Eukaryota</taxon>
        <taxon>Metazoa</taxon>
        <taxon>Ecdysozoa</taxon>
        <taxon>Nematoda</taxon>
        <taxon>Chromadorea</taxon>
        <taxon>Rhabditida</taxon>
        <taxon>Spirurina</taxon>
        <taxon>Spiruromorpha</taxon>
        <taxon>Filarioidea</taxon>
        <taxon>Onchocercidae</taxon>
        <taxon>Wuchereria</taxon>
    </lineage>
</organism>
<dbReference type="Proteomes" id="UP000093561">
    <property type="component" value="Unassembled WGS sequence"/>
</dbReference>
<keyword evidence="1" id="KW-1133">Transmembrane helix</keyword>
<feature type="transmembrane region" description="Helical" evidence="1">
    <location>
        <begin position="53"/>
        <end position="77"/>
    </location>
</feature>
<protein>
    <submittedName>
        <fullName evidence="3">Uncharacterized protein</fullName>
    </submittedName>
</protein>